<feature type="region of interest" description="Disordered" evidence="3">
    <location>
        <begin position="312"/>
        <end position="371"/>
    </location>
</feature>
<accession>A0A2N3XXS2</accession>
<dbReference type="Proteomes" id="UP000233786">
    <property type="component" value="Unassembled WGS sequence"/>
</dbReference>
<feature type="compositionally biased region" description="Basic and acidic residues" evidence="3">
    <location>
        <begin position="335"/>
        <end position="353"/>
    </location>
</feature>
<dbReference type="SUPFAM" id="SSF51905">
    <property type="entry name" value="FAD/NAD(P)-binding domain"/>
    <property type="match status" value="1"/>
</dbReference>
<dbReference type="Pfam" id="PF13450">
    <property type="entry name" value="NAD_binding_8"/>
    <property type="match status" value="1"/>
</dbReference>
<proteinExistence type="predicted"/>
<dbReference type="Pfam" id="PF01494">
    <property type="entry name" value="FAD_binding_3"/>
    <property type="match status" value="1"/>
</dbReference>
<evidence type="ECO:0000256" key="3">
    <source>
        <dbReference type="SAM" id="MobiDB-lite"/>
    </source>
</evidence>
<protein>
    <submittedName>
        <fullName evidence="5">2-polyprenyl-6-methoxyphenol hydroxylase-like FAD-dependent oxidoreductase</fullName>
    </submittedName>
</protein>
<evidence type="ECO:0000256" key="1">
    <source>
        <dbReference type="ARBA" id="ARBA00023002"/>
    </source>
</evidence>
<keyword evidence="2" id="KW-0503">Monooxygenase</keyword>
<sequence>MRVVIIGSGIAGTAAALALDKAGIEVSVHEAHPCSGADIGAFLTVAANGMWALRQIDVVPEVGFPLTSLRLTGSDGAELGSSAFDDGYRCVRRAELCDLLRSEVHRRGLPVEYGARFVAAEHDGDQVAARFADGRAVAGDLLIGADGLNSAVRALIDPVPKRYVGQQVFYGYSDSAEPPHEPGRIDMVRGSGSAFGYAVSPQGRTFWFSRLPAPPLDGTEGPDAMRDRLLAVLRPDATPTADIVAATDDVLATNAHDLVPTPRWRKGRMLLIGDAAHAASPATGQGASMAFEDAVVLAKALRDHGSLDAYERQRRRRVERNTVRSAQQSTALTPDHAERPDEVERLGQRHAEAPPDGDPAEWLDWNTELPV</sequence>
<feature type="domain" description="FAD-binding" evidence="4">
    <location>
        <begin position="94"/>
        <end position="322"/>
    </location>
</feature>
<dbReference type="InterPro" id="IPR036188">
    <property type="entry name" value="FAD/NAD-bd_sf"/>
</dbReference>
<organism evidence="5 6">
    <name type="scientific">Saccharopolyspora spinosa</name>
    <dbReference type="NCBI Taxonomy" id="60894"/>
    <lineage>
        <taxon>Bacteria</taxon>
        <taxon>Bacillati</taxon>
        <taxon>Actinomycetota</taxon>
        <taxon>Actinomycetes</taxon>
        <taxon>Pseudonocardiales</taxon>
        <taxon>Pseudonocardiaceae</taxon>
        <taxon>Saccharopolyspora</taxon>
    </lineage>
</organism>
<comment type="caution">
    <text evidence="5">The sequence shown here is derived from an EMBL/GenBank/DDBJ whole genome shotgun (WGS) entry which is preliminary data.</text>
</comment>
<evidence type="ECO:0000313" key="5">
    <source>
        <dbReference type="EMBL" id="PKW15493.1"/>
    </source>
</evidence>
<dbReference type="RefSeq" id="WP_010694519.1">
    <property type="nucleotide sequence ID" value="NZ_CP061007.1"/>
</dbReference>
<gene>
    <name evidence="5" type="ORF">A8926_3213</name>
</gene>
<dbReference type="Gene3D" id="3.50.50.60">
    <property type="entry name" value="FAD/NAD(P)-binding domain"/>
    <property type="match status" value="1"/>
</dbReference>
<dbReference type="GO" id="GO:0004497">
    <property type="term" value="F:monooxygenase activity"/>
    <property type="evidence" value="ECO:0007669"/>
    <property type="project" value="UniProtKB-KW"/>
</dbReference>
<evidence type="ECO:0000256" key="2">
    <source>
        <dbReference type="ARBA" id="ARBA00023033"/>
    </source>
</evidence>
<dbReference type="PANTHER" id="PTHR13789:SF309">
    <property type="entry name" value="PUTATIVE (AFU_ORTHOLOGUE AFUA_6G14510)-RELATED"/>
    <property type="match status" value="1"/>
</dbReference>
<dbReference type="EMBL" id="PJNB01000001">
    <property type="protein sequence ID" value="PKW15493.1"/>
    <property type="molecule type" value="Genomic_DNA"/>
</dbReference>
<name>A0A2N3XXS2_SACSN</name>
<evidence type="ECO:0000259" key="4">
    <source>
        <dbReference type="Pfam" id="PF01494"/>
    </source>
</evidence>
<dbReference type="PANTHER" id="PTHR13789">
    <property type="entry name" value="MONOOXYGENASE"/>
    <property type="match status" value="1"/>
</dbReference>
<reference evidence="5" key="1">
    <citation type="submission" date="2017-12" db="EMBL/GenBank/DDBJ databases">
        <title>Sequencing the genomes of 1000 Actinobacteria strains.</title>
        <authorList>
            <person name="Klenk H.-P."/>
        </authorList>
    </citation>
    <scope>NUCLEOTIDE SEQUENCE [LARGE SCALE GENOMIC DNA]</scope>
    <source>
        <strain evidence="5">DSM 44228</strain>
    </source>
</reference>
<dbReference type="InterPro" id="IPR050493">
    <property type="entry name" value="FAD-dep_Monooxygenase_BioMet"/>
</dbReference>
<keyword evidence="1" id="KW-0560">Oxidoreductase</keyword>
<dbReference type="GO" id="GO:0071949">
    <property type="term" value="F:FAD binding"/>
    <property type="evidence" value="ECO:0007669"/>
    <property type="project" value="InterPro"/>
</dbReference>
<evidence type="ECO:0000313" key="6">
    <source>
        <dbReference type="Proteomes" id="UP000233786"/>
    </source>
</evidence>
<dbReference type="InterPro" id="IPR002938">
    <property type="entry name" value="FAD-bd"/>
</dbReference>
<keyword evidence="6" id="KW-1185">Reference proteome</keyword>
<dbReference type="AlphaFoldDB" id="A0A2N3XXS2"/>
<dbReference type="STRING" id="994479.GCA_000194155_02233"/>
<dbReference type="PRINTS" id="PR00420">
    <property type="entry name" value="RNGMNOXGNASE"/>
</dbReference>